<dbReference type="Pfam" id="PF01522">
    <property type="entry name" value="Polysacc_deac_1"/>
    <property type="match status" value="1"/>
</dbReference>
<dbReference type="STRING" id="980561.A1359_09215"/>
<dbReference type="RefSeq" id="WP_066981991.1">
    <property type="nucleotide sequence ID" value="NZ_LUUI01000101.1"/>
</dbReference>
<dbReference type="PROSITE" id="PS51677">
    <property type="entry name" value="NODB"/>
    <property type="match status" value="1"/>
</dbReference>
<dbReference type="InterPro" id="IPR011330">
    <property type="entry name" value="Glyco_hydro/deAcase_b/a-brl"/>
</dbReference>
<dbReference type="AlphaFoldDB" id="A0A177NCG1"/>
<dbReference type="EMBL" id="LUUI01000101">
    <property type="protein sequence ID" value="OAI15585.1"/>
    <property type="molecule type" value="Genomic_DNA"/>
</dbReference>
<dbReference type="OrthoDB" id="276604at2"/>
<sequence>MNGTFKTKLTLQSIIWLVPLIASLMTGCMTGFDASYPVGQASTKSVEFMLSFDDGPLPDQTERVLAILATLRAIDGSPIKAGFFLLADAPDEFWQRRIYYAPYELWTDKGSIAKYPIIARQIKQAGHIIGNHSTHHAWLRWPWLDTQEAVLSEFTEWEAISERVLGVSNVRLFRPPYLIINTDMRETAERLGYQIVMGELVGDAIPDMTVEGIKQKTQTILAAWSKPYPCVLIFHDNRPTTYQHLDEIVGNLQQHGYRLVNFDPKRL</sequence>
<dbReference type="Proteomes" id="UP000078476">
    <property type="component" value="Unassembled WGS sequence"/>
</dbReference>
<dbReference type="CDD" id="cd10917">
    <property type="entry name" value="CE4_NodB_like_6s_7s"/>
    <property type="match status" value="1"/>
</dbReference>
<dbReference type="InterPro" id="IPR050248">
    <property type="entry name" value="Polysacc_deacetylase_ArnD"/>
</dbReference>
<dbReference type="GO" id="GO:0016810">
    <property type="term" value="F:hydrolase activity, acting on carbon-nitrogen (but not peptide) bonds"/>
    <property type="evidence" value="ECO:0007669"/>
    <property type="project" value="InterPro"/>
</dbReference>
<accession>A0A177NCG1</accession>
<dbReference type="Gene3D" id="3.20.20.370">
    <property type="entry name" value="Glycoside hydrolase/deacetylase"/>
    <property type="match status" value="1"/>
</dbReference>
<dbReference type="InterPro" id="IPR002509">
    <property type="entry name" value="NODB_dom"/>
</dbReference>
<evidence type="ECO:0000259" key="1">
    <source>
        <dbReference type="PROSITE" id="PS51677"/>
    </source>
</evidence>
<gene>
    <name evidence="2" type="ORF">A1359_09215</name>
</gene>
<dbReference type="GO" id="GO:0005975">
    <property type="term" value="P:carbohydrate metabolic process"/>
    <property type="evidence" value="ECO:0007669"/>
    <property type="project" value="InterPro"/>
</dbReference>
<dbReference type="PROSITE" id="PS51257">
    <property type="entry name" value="PROKAR_LIPOPROTEIN"/>
    <property type="match status" value="1"/>
</dbReference>
<name>A0A177NCG1_9GAMM</name>
<reference evidence="2 3" key="1">
    <citation type="submission" date="2016-03" db="EMBL/GenBank/DDBJ databases">
        <authorList>
            <person name="Ploux O."/>
        </authorList>
    </citation>
    <scope>NUCLEOTIDE SEQUENCE [LARGE SCALE GENOMIC DNA]</scope>
    <source>
        <strain evidence="2 3">R-45370</strain>
    </source>
</reference>
<dbReference type="SUPFAM" id="SSF88713">
    <property type="entry name" value="Glycoside hydrolase/deacetylase"/>
    <property type="match status" value="1"/>
</dbReference>
<feature type="domain" description="NodB homology" evidence="1">
    <location>
        <begin position="46"/>
        <end position="260"/>
    </location>
</feature>
<protein>
    <recommendedName>
        <fullName evidence="1">NodB homology domain-containing protein</fullName>
    </recommendedName>
</protein>
<evidence type="ECO:0000313" key="2">
    <source>
        <dbReference type="EMBL" id="OAI15585.1"/>
    </source>
</evidence>
<organism evidence="2 3">
    <name type="scientific">Methylomonas lenta</name>
    <dbReference type="NCBI Taxonomy" id="980561"/>
    <lineage>
        <taxon>Bacteria</taxon>
        <taxon>Pseudomonadati</taxon>
        <taxon>Pseudomonadota</taxon>
        <taxon>Gammaproteobacteria</taxon>
        <taxon>Methylococcales</taxon>
        <taxon>Methylococcaceae</taxon>
        <taxon>Methylomonas</taxon>
    </lineage>
</organism>
<dbReference type="PANTHER" id="PTHR10587">
    <property type="entry name" value="GLYCOSYL TRANSFERASE-RELATED"/>
    <property type="match status" value="1"/>
</dbReference>
<proteinExistence type="predicted"/>
<evidence type="ECO:0000313" key="3">
    <source>
        <dbReference type="Proteomes" id="UP000078476"/>
    </source>
</evidence>
<keyword evidence="3" id="KW-1185">Reference proteome</keyword>
<comment type="caution">
    <text evidence="2">The sequence shown here is derived from an EMBL/GenBank/DDBJ whole genome shotgun (WGS) entry which is preliminary data.</text>
</comment>